<evidence type="ECO:0000313" key="1">
    <source>
        <dbReference type="EMBL" id="RKN40157.1"/>
    </source>
</evidence>
<evidence type="ECO:0000313" key="2">
    <source>
        <dbReference type="Proteomes" id="UP000272474"/>
    </source>
</evidence>
<dbReference type="OrthoDB" id="3681656at2"/>
<sequence>MARHVLGALKGTQEPPGPGAFLAGAADTKAALAAVRVLGPDVFAPLLLTGAPFGAADRDAVTEAFRVFPPLPQDGEEVAWRDHAAATLLARHGGEPPGAAPPPVRVASRPWREGARTLARLAPLTLPGLPGPFTEPPAAHLLTACRGLARSLLRRDHTTAARLARWAALAGRGARRPLDVATALRHLELCGGSGARVALDIEIARRLLAGREGRTG</sequence>
<dbReference type="AlphaFoldDB" id="A0A3A9YY32"/>
<name>A0A3A9YY32_9ACTN</name>
<dbReference type="EMBL" id="RBAL01000011">
    <property type="protein sequence ID" value="RKN40157.1"/>
    <property type="molecule type" value="Genomic_DNA"/>
</dbReference>
<accession>A0A3A9YY32</accession>
<comment type="caution">
    <text evidence="1">The sequence shown here is derived from an EMBL/GenBank/DDBJ whole genome shotgun (WGS) entry which is preliminary data.</text>
</comment>
<organism evidence="1 2">
    <name type="scientific">Streptomyces hoynatensis</name>
    <dbReference type="NCBI Taxonomy" id="1141874"/>
    <lineage>
        <taxon>Bacteria</taxon>
        <taxon>Bacillati</taxon>
        <taxon>Actinomycetota</taxon>
        <taxon>Actinomycetes</taxon>
        <taxon>Kitasatosporales</taxon>
        <taxon>Streptomycetaceae</taxon>
        <taxon>Streptomyces</taxon>
    </lineage>
</organism>
<protein>
    <submittedName>
        <fullName evidence="1">Uncharacterized protein</fullName>
    </submittedName>
</protein>
<proteinExistence type="predicted"/>
<dbReference type="Proteomes" id="UP000272474">
    <property type="component" value="Unassembled WGS sequence"/>
</dbReference>
<gene>
    <name evidence="1" type="ORF">D7294_19405</name>
</gene>
<keyword evidence="2" id="KW-1185">Reference proteome</keyword>
<reference evidence="1 2" key="1">
    <citation type="journal article" date="2014" name="Int. J. Syst. Evol. Microbiol.">
        <title>Streptomyces hoynatensis sp. nov., isolated from deep marine sediment.</title>
        <authorList>
            <person name="Veyisoglu A."/>
            <person name="Sahin N."/>
        </authorList>
    </citation>
    <scope>NUCLEOTIDE SEQUENCE [LARGE SCALE GENOMIC DNA]</scope>
    <source>
        <strain evidence="1 2">KCTC 29097</strain>
    </source>
</reference>